<keyword evidence="1" id="KW-1133">Transmembrane helix</keyword>
<keyword evidence="1" id="KW-0472">Membrane</keyword>
<feature type="domain" description="Sporulation stage II protein D amidase enhancer LytB N-terminal" evidence="2">
    <location>
        <begin position="144"/>
        <end position="232"/>
    </location>
</feature>
<sequence>MLPFFWYKIMHKTFYIAIMFIVPFLVAVTHLSCKRDITKIEEGGRDYASRDESALNVRILLLDRVKKAELSVDGRYQILGGLSNVVDEGVKLDKANVFIENGWINLGGKRHYNSELRIKDLGGSGIVLDSIPYRGEIRILPQTDKEFSVIEEINIENFVVGVLGCEMPNSWEEDALRSQAVAIRTYVENRRKAKKNEPFHLDKSELAYRGMLGETAKSVKIVQDTAGIVMAYHGEIFSAYFHSTCGGHTEDVNLVFGKEKLPPLSGVKCGYCENSKYYTWSVNIEKSSILQKLQKAKVNVSNIVSVKTVNHGPGEHGSEVEIIAAKGKELMNANRFRLLVGPNNLYSTAFTARNNGKNITFSGKGWGHGVGLCQYGVQGMAKKGFNWREILGHYYPKSELRRIY</sequence>
<dbReference type="Pfam" id="PF08486">
    <property type="entry name" value="SpoIID"/>
    <property type="match status" value="1"/>
</dbReference>
<keyword evidence="1" id="KW-0812">Transmembrane</keyword>
<evidence type="ECO:0000313" key="3">
    <source>
        <dbReference type="EMBL" id="CAJ72710.1"/>
    </source>
</evidence>
<dbReference type="GO" id="GO:0030435">
    <property type="term" value="P:sporulation resulting in formation of a cellular spore"/>
    <property type="evidence" value="ECO:0007669"/>
    <property type="project" value="InterPro"/>
</dbReference>
<proteinExistence type="predicted"/>
<reference evidence="3" key="2">
    <citation type="submission" date="2006-01" db="EMBL/GenBank/DDBJ databases">
        <authorList>
            <person name="Genoscope"/>
        </authorList>
    </citation>
    <scope>NUCLEOTIDE SEQUENCE</scope>
</reference>
<name>Q1Q057_KUEST</name>
<feature type="transmembrane region" description="Helical" evidence="1">
    <location>
        <begin position="12"/>
        <end position="31"/>
    </location>
</feature>
<evidence type="ECO:0000259" key="2">
    <source>
        <dbReference type="Pfam" id="PF08486"/>
    </source>
</evidence>
<dbReference type="AlphaFoldDB" id="Q1Q057"/>
<gene>
    <name evidence="3" type="ORF">kustd1965</name>
</gene>
<reference evidence="3" key="1">
    <citation type="journal article" date="2006" name="Nature">
        <title>Deciphering the evolution and metabolism of an anammox bacterium from a community genome.</title>
        <authorList>
            <person name="Strous M."/>
            <person name="Pelletier E."/>
            <person name="Mangenot S."/>
            <person name="Rattei T."/>
            <person name="Lehner A."/>
            <person name="Taylor M.W."/>
            <person name="Horn M."/>
            <person name="Daims H."/>
            <person name="Bartol-Mavel D."/>
            <person name="Wincker P."/>
            <person name="Barbe V."/>
            <person name="Fonknechten N."/>
            <person name="Vallenet D."/>
            <person name="Segurens B."/>
            <person name="Schenowitz-Truong C."/>
            <person name="Medigue C."/>
            <person name="Collingro A."/>
            <person name="Snel B."/>
            <person name="Dutilh B.E."/>
            <person name="OpDenCamp H.J.M."/>
            <person name="vanDerDrift C."/>
            <person name="Cirpus I."/>
            <person name="vanDePas-Schoonen K.T."/>
            <person name="Harhangi H.R."/>
            <person name="vanNiftrik L."/>
            <person name="Schmid M."/>
            <person name="Keltjens J."/>
            <person name="vanDeVossenberg J."/>
            <person name="Kartal B."/>
            <person name="Meier H."/>
            <person name="Frishman D."/>
            <person name="Huynen M.A."/>
            <person name="Mewes H."/>
            <person name="Weissenbach J."/>
            <person name="Jetten M.S.M."/>
            <person name="Wagner M."/>
            <person name="LePaslier D."/>
        </authorList>
    </citation>
    <scope>NUCLEOTIDE SEQUENCE</scope>
</reference>
<protein>
    <recommendedName>
        <fullName evidence="2">Sporulation stage II protein D amidase enhancer LytB N-terminal domain-containing protein</fullName>
    </recommendedName>
</protein>
<dbReference type="InterPro" id="IPR013486">
    <property type="entry name" value="SpoIID/LytB"/>
</dbReference>
<dbReference type="EMBL" id="CT573072">
    <property type="protein sequence ID" value="CAJ72710.1"/>
    <property type="molecule type" value="Genomic_DNA"/>
</dbReference>
<dbReference type="InterPro" id="IPR013693">
    <property type="entry name" value="SpoIID/LytB_N"/>
</dbReference>
<accession>Q1Q057</accession>
<evidence type="ECO:0000256" key="1">
    <source>
        <dbReference type="SAM" id="Phobius"/>
    </source>
</evidence>
<dbReference type="NCBIfam" id="TIGR02669">
    <property type="entry name" value="SpoIID_LytB"/>
    <property type="match status" value="1"/>
</dbReference>
<organism evidence="3">
    <name type="scientific">Kuenenia stuttgartiensis</name>
    <dbReference type="NCBI Taxonomy" id="174633"/>
    <lineage>
        <taxon>Bacteria</taxon>
        <taxon>Pseudomonadati</taxon>
        <taxon>Planctomycetota</taxon>
        <taxon>Candidatus Brocadiia</taxon>
        <taxon>Candidatus Brocadiales</taxon>
        <taxon>Candidatus Brocadiaceae</taxon>
        <taxon>Candidatus Kuenenia</taxon>
    </lineage>
</organism>